<keyword evidence="5" id="KW-1185">Reference proteome</keyword>
<dbReference type="Proteomes" id="UP000240957">
    <property type="component" value="Unassembled WGS sequence"/>
</dbReference>
<dbReference type="NCBIfam" id="NF033520">
    <property type="entry name" value="transpos_IS982"/>
    <property type="match status" value="1"/>
</dbReference>
<evidence type="ECO:0000313" key="2">
    <source>
        <dbReference type="EMBL" id="MFC2997478.1"/>
    </source>
</evidence>
<evidence type="ECO:0000313" key="4">
    <source>
        <dbReference type="Proteomes" id="UP000240957"/>
    </source>
</evidence>
<dbReference type="EMBL" id="PYIX02000026">
    <property type="protein sequence ID" value="RFC82824.1"/>
    <property type="molecule type" value="Genomic_DNA"/>
</dbReference>
<sequence length="293" mass="34166">MSIHDFIISVYLFIDSLYPQIVTKPLKTRGFPPTLTDLEIITIQIVGEFLGLDSDKNIWQYFKHNYLDWFPKLGSYPNFCKHCANLWGVNQQIMKKLKQTYMCDNIHFIDGFPIPVCRYARAKKHKNFKANAGFSDCAAKQEKYYGFRGHIVINFSGMITDYTFAPANCDERDIAPEITQNTHGLLGADKGYIRPELKEYYYLQHVDLQTPFRRNMVDHRSKEAMRILMKARRKIETVIGQLTEQFNIQKVRARDLWHLTHRITRKILSHTVSVILNSQLGHPPLQLGNLIKS</sequence>
<name>A0A371YNB2_9GAMM</name>
<dbReference type="RefSeq" id="WP_107009076.1">
    <property type="nucleotide sequence ID" value="NZ_JBHRSF010000147.1"/>
</dbReference>
<accession>A0A371YNB2</accession>
<dbReference type="Proteomes" id="UP001595455">
    <property type="component" value="Unassembled WGS sequence"/>
</dbReference>
<reference evidence="2" key="1">
    <citation type="journal article" date="2014" name="Int. J. Syst. Evol. Microbiol.">
        <title>Complete genome of a new Firmicutes species belonging to the dominant human colonic microbiota ('Ruminococcus bicirculans') reveals two chromosomes and a selective capacity to utilize plant glucans.</title>
        <authorList>
            <consortium name="NISC Comparative Sequencing Program"/>
            <person name="Wegmann U."/>
            <person name="Louis P."/>
            <person name="Goesmann A."/>
            <person name="Henrissat B."/>
            <person name="Duncan S.H."/>
            <person name="Flint H.J."/>
        </authorList>
    </citation>
    <scope>NUCLEOTIDE SEQUENCE</scope>
    <source>
        <strain evidence="2">KCTC 62575</strain>
    </source>
</reference>
<evidence type="ECO:0000259" key="1">
    <source>
        <dbReference type="Pfam" id="PF13612"/>
    </source>
</evidence>
<gene>
    <name evidence="2" type="ORF">ACFODO_19990</name>
    <name evidence="3" type="ORF">C9E89_014610</name>
</gene>
<reference evidence="3 4" key="2">
    <citation type="submission" date="2018-08" db="EMBL/GenBank/DDBJ databases">
        <title>The draft genome of Acinetobacter sichuanensis strain WCHAc060041.</title>
        <authorList>
            <person name="Qin J."/>
            <person name="Feng Y."/>
            <person name="Zong Z."/>
        </authorList>
    </citation>
    <scope>NUCLEOTIDE SEQUENCE [LARGE SCALE GENOMIC DNA]</scope>
    <source>
        <strain evidence="3 4">WCHAc060041</strain>
    </source>
</reference>
<comment type="caution">
    <text evidence="3">The sequence shown here is derived from an EMBL/GenBank/DDBJ whole genome shotgun (WGS) entry which is preliminary data.</text>
</comment>
<proteinExistence type="predicted"/>
<evidence type="ECO:0000313" key="3">
    <source>
        <dbReference type="EMBL" id="RFC82824.1"/>
    </source>
</evidence>
<dbReference type="AlphaFoldDB" id="A0A371YNB2"/>
<reference evidence="5" key="3">
    <citation type="journal article" date="2019" name="Int. J. Syst. Evol. Microbiol.">
        <title>The Global Catalogue of Microorganisms (GCM) 10K type strain sequencing project: providing services to taxonomists for standard genome sequencing and annotation.</title>
        <authorList>
            <consortium name="The Broad Institute Genomics Platform"/>
            <consortium name="The Broad Institute Genome Sequencing Center for Infectious Disease"/>
            <person name="Wu L."/>
            <person name="Ma J."/>
        </authorList>
    </citation>
    <scope>NUCLEOTIDE SEQUENCE [LARGE SCALE GENOMIC DNA]</scope>
    <source>
        <strain evidence="5">KCTC 62575</strain>
    </source>
</reference>
<evidence type="ECO:0000313" key="5">
    <source>
        <dbReference type="Proteomes" id="UP001595455"/>
    </source>
</evidence>
<feature type="domain" description="Transposase DDE" evidence="1">
    <location>
        <begin position="103"/>
        <end position="254"/>
    </location>
</feature>
<dbReference type="EMBL" id="JBHRSF010000147">
    <property type="protein sequence ID" value="MFC2997478.1"/>
    <property type="molecule type" value="Genomic_DNA"/>
</dbReference>
<reference evidence="2" key="4">
    <citation type="submission" date="2024-09" db="EMBL/GenBank/DDBJ databases">
        <authorList>
            <person name="Sun Q."/>
            <person name="Mori K."/>
        </authorList>
    </citation>
    <scope>NUCLEOTIDE SEQUENCE</scope>
    <source>
        <strain evidence="2">KCTC 62575</strain>
    </source>
</reference>
<dbReference type="OrthoDB" id="6196569at2"/>
<dbReference type="Pfam" id="PF13612">
    <property type="entry name" value="DDE_Tnp_1_3"/>
    <property type="match status" value="1"/>
</dbReference>
<protein>
    <submittedName>
        <fullName evidence="3">IS982 family transposase</fullName>
    </submittedName>
</protein>
<organism evidence="3 4">
    <name type="scientific">Acinetobacter sichuanensis</name>
    <dbReference type="NCBI Taxonomy" id="2136183"/>
    <lineage>
        <taxon>Bacteria</taxon>
        <taxon>Pseudomonadati</taxon>
        <taxon>Pseudomonadota</taxon>
        <taxon>Gammaproteobacteria</taxon>
        <taxon>Moraxellales</taxon>
        <taxon>Moraxellaceae</taxon>
        <taxon>Acinetobacter</taxon>
    </lineage>
</organism>
<dbReference type="InterPro" id="IPR025668">
    <property type="entry name" value="Tnp_DDE_dom"/>
</dbReference>